<comment type="similarity">
    <text evidence="1">Belongs to the AHA1 family.</text>
</comment>
<dbReference type="Gene3D" id="3.30.530.20">
    <property type="match status" value="1"/>
</dbReference>
<dbReference type="AlphaFoldDB" id="A0A0U0YV11"/>
<feature type="domain" description="Activator of Hsp90 ATPase homologue 1/2-like C-terminal" evidence="2">
    <location>
        <begin position="10"/>
        <end position="115"/>
    </location>
</feature>
<organism evidence="3 4">
    <name type="scientific">Mycobacteroides abscessus</name>
    <dbReference type="NCBI Taxonomy" id="36809"/>
    <lineage>
        <taxon>Bacteria</taxon>
        <taxon>Bacillati</taxon>
        <taxon>Actinomycetota</taxon>
        <taxon>Actinomycetes</taxon>
        <taxon>Mycobacteriales</taxon>
        <taxon>Mycobacteriaceae</taxon>
        <taxon>Mycobacteroides</taxon>
    </lineage>
</organism>
<accession>A0A0U0YV11</accession>
<sequence>MTRVERYIPHPPRRVWDAIINPSSWWESPEQPAEIAVGATFELKTIPVVGTRFSGNFHIEILDVRPGERLTTSLVALAHRGAPARWERHTTFREHEGGTLLTVVNAGVDMDDSDERLLLRAVKDLQEWELHGVAELLDRPGPRP</sequence>
<protein>
    <recommendedName>
        <fullName evidence="2">Activator of Hsp90 ATPase homologue 1/2-like C-terminal domain-containing protein</fullName>
    </recommendedName>
</protein>
<dbReference type="CDD" id="cd07814">
    <property type="entry name" value="SRPBCC_CalC_Aha1-like"/>
    <property type="match status" value="1"/>
</dbReference>
<evidence type="ECO:0000313" key="3">
    <source>
        <dbReference type="EMBL" id="CPV67618.1"/>
    </source>
</evidence>
<gene>
    <name evidence="3" type="ORF">ERS075579_04232</name>
</gene>
<dbReference type="InterPro" id="IPR023393">
    <property type="entry name" value="START-like_dom_sf"/>
</dbReference>
<reference evidence="3 4" key="1">
    <citation type="submission" date="2015-03" db="EMBL/GenBank/DDBJ databases">
        <authorList>
            <person name="Murphy D."/>
        </authorList>
    </citation>
    <scope>NUCLEOTIDE SEQUENCE [LARGE SCALE GENOMIC DNA]</scope>
    <source>
        <strain evidence="3 4">PAP088</strain>
    </source>
</reference>
<evidence type="ECO:0000313" key="4">
    <source>
        <dbReference type="Proteomes" id="UP000045782"/>
    </source>
</evidence>
<name>A0A0U0YV11_9MYCO</name>
<evidence type="ECO:0000259" key="2">
    <source>
        <dbReference type="Pfam" id="PF08327"/>
    </source>
</evidence>
<dbReference type="Proteomes" id="UP000045782">
    <property type="component" value="Unassembled WGS sequence"/>
</dbReference>
<dbReference type="SUPFAM" id="SSF55961">
    <property type="entry name" value="Bet v1-like"/>
    <property type="match status" value="1"/>
</dbReference>
<proteinExistence type="inferred from homology"/>
<dbReference type="EMBL" id="CSWP01000010">
    <property type="protein sequence ID" value="CPV67618.1"/>
    <property type="molecule type" value="Genomic_DNA"/>
</dbReference>
<dbReference type="Pfam" id="PF08327">
    <property type="entry name" value="AHSA1"/>
    <property type="match status" value="1"/>
</dbReference>
<dbReference type="RefSeq" id="WP_005065283.1">
    <property type="nucleotide sequence ID" value="NZ_CP014952.1"/>
</dbReference>
<dbReference type="InterPro" id="IPR013538">
    <property type="entry name" value="ASHA1/2-like_C"/>
</dbReference>
<evidence type="ECO:0000256" key="1">
    <source>
        <dbReference type="ARBA" id="ARBA00006817"/>
    </source>
</evidence>